<feature type="compositionally biased region" description="Low complexity" evidence="3">
    <location>
        <begin position="91"/>
        <end position="103"/>
    </location>
</feature>
<evidence type="ECO:0000259" key="4">
    <source>
        <dbReference type="PROSITE" id="PS51037"/>
    </source>
</evidence>
<evidence type="ECO:0000313" key="5">
    <source>
        <dbReference type="EMBL" id="JAG22336.1"/>
    </source>
</evidence>
<dbReference type="Pfam" id="PF03366">
    <property type="entry name" value="YEATS"/>
    <property type="match status" value="1"/>
</dbReference>
<organism evidence="6">
    <name type="scientific">Lygus hesperus</name>
    <name type="common">Western plant bug</name>
    <dbReference type="NCBI Taxonomy" id="30085"/>
    <lineage>
        <taxon>Eukaryota</taxon>
        <taxon>Metazoa</taxon>
        <taxon>Ecdysozoa</taxon>
        <taxon>Arthropoda</taxon>
        <taxon>Hexapoda</taxon>
        <taxon>Insecta</taxon>
        <taxon>Pterygota</taxon>
        <taxon>Neoptera</taxon>
        <taxon>Paraneoptera</taxon>
        <taxon>Hemiptera</taxon>
        <taxon>Heteroptera</taxon>
        <taxon>Panheteroptera</taxon>
        <taxon>Cimicomorpha</taxon>
        <taxon>Miridae</taxon>
        <taxon>Mirini</taxon>
        <taxon>Lygus</taxon>
    </lineage>
</organism>
<feature type="compositionally biased region" description="Basic and acidic residues" evidence="3">
    <location>
        <begin position="462"/>
        <end position="473"/>
    </location>
</feature>
<feature type="region of interest" description="Disordered" evidence="3">
    <location>
        <begin position="118"/>
        <end position="161"/>
    </location>
</feature>
<accession>A0A0A9XNM3</accession>
<dbReference type="PANTHER" id="PTHR23195">
    <property type="entry name" value="YEATS DOMAIN"/>
    <property type="match status" value="1"/>
</dbReference>
<evidence type="ECO:0000313" key="6">
    <source>
        <dbReference type="EMBL" id="JAG22337.1"/>
    </source>
</evidence>
<feature type="region of interest" description="Disordered" evidence="3">
    <location>
        <begin position="554"/>
        <end position="575"/>
    </location>
</feature>
<feature type="compositionally biased region" description="Basic and acidic residues" evidence="3">
    <location>
        <begin position="145"/>
        <end position="159"/>
    </location>
</feature>
<dbReference type="Gene3D" id="2.60.40.1970">
    <property type="entry name" value="YEATS domain"/>
    <property type="match status" value="1"/>
</dbReference>
<dbReference type="CDD" id="cd16907">
    <property type="entry name" value="YEATS_YEATS2_like"/>
    <property type="match status" value="1"/>
</dbReference>
<dbReference type="InterPro" id="IPR055127">
    <property type="entry name" value="YEATS2_3HBD"/>
</dbReference>
<feature type="region of interest" description="Disordered" evidence="3">
    <location>
        <begin position="82"/>
        <end position="103"/>
    </location>
</feature>
<evidence type="ECO:0000256" key="3">
    <source>
        <dbReference type="SAM" id="MobiDB-lite"/>
    </source>
</evidence>
<dbReference type="GO" id="GO:0005634">
    <property type="term" value="C:nucleus"/>
    <property type="evidence" value="ECO:0007669"/>
    <property type="project" value="UniProtKB-SubCell"/>
</dbReference>
<gene>
    <name evidence="6" type="primary">Yeats2_2</name>
    <name evidence="5" type="synonym">Yeats2_3</name>
    <name evidence="5" type="ORF">CM83_65590</name>
    <name evidence="6" type="ORF">CM83_65593</name>
</gene>
<dbReference type="PROSITE" id="PS51037">
    <property type="entry name" value="YEATS"/>
    <property type="match status" value="1"/>
</dbReference>
<dbReference type="Pfam" id="PF22951">
    <property type="entry name" value="3HBD"/>
    <property type="match status" value="1"/>
</dbReference>
<feature type="region of interest" description="Disordered" evidence="3">
    <location>
        <begin position="461"/>
        <end position="484"/>
    </location>
</feature>
<protein>
    <submittedName>
        <fullName evidence="6">YEATS domain-containing protein 2</fullName>
    </submittedName>
</protein>
<dbReference type="EMBL" id="GBHO01021267">
    <property type="protein sequence ID" value="JAG22337.1"/>
    <property type="molecule type" value="Transcribed_RNA"/>
</dbReference>
<feature type="domain" description="YEATS" evidence="4">
    <location>
        <begin position="181"/>
        <end position="350"/>
    </location>
</feature>
<sequence>MAEGSGSRLAAVLKNVITTEINLRTADLTIAEQNINTVREYLNKTRQAVCADFYDDNFKTTLQKPAHRAVKKTFAGKTPIKQEPLEYDHCPQSSSSPWSSGSQLLDSKKVNYETCDAIKEEPPDSDDTDGLKNTDADEDPQPKYLDPDEKCNQTGDVEKRRPRYIPPVIPINQIQHSLKPRGDKTMKKVRFLVRNNSKYILTPEDSSGATHKWSLNVKLNDESMDISQIVSKVVFYLHPSYKPHDVVTVHSAPFKITRRGWGEFDLRIKIFFINDKNEPAAVTHPLVFDKLHSGMETFGGETIFDHWINEPSVPTSVRSMDQIISKRDESNISVKIEQPSPPGAAPLSTMAHTNFDDFSTLPFNNETSKHFLSAIFGEPEVLSAAKKDWEQLDDLFNLDDLAFPEFFGANDQKLGLSGKTRDGDLQPDTVKVGGASESVTDTVLDPKSGDGQSVSAVITNSQDREMSENKSPVHVDSFPTDSITTTESTCDTVASSSEPESSSAHASKVVTSVCESSLQDDVCNVSADPVENVEREVFLSDLSEFGDEVIIMDSNDDQSDGQRAGGVENHSSSLGKNSLECGGVDYSSVEMDDLIKFPTEKPSNSGTKLQKTVTNSCSDSPVYVVATSKASAVSHRKASRGSGVTKAPPQSALIRTVVNSVRKPRTSLLVTSSNQHPIVTNKYVTNNPPTTLIVSSSDISSITTSKCVASNSPTTLLVSSSNLHSISNPSPKCLPTVVAPRPKSSIKTSNRTVVRKVASPRNPNTNILTSMSGTQGGTLVNLPSTSRVSLQSSVSAPIKTSITSATPVAISAGQPITLLSLLNTSSASAVSKNAPIVISSPKVGSQSTPTLLVPSSMILKPAFTKTVTSAIAGQVNSAVQPQTIHLASKTKGNKIAPNVMKMAPAQVGVRPGGTRFLVKMPDGTLKPINLETLTPLKPSEFKISNPVPSGVRPQPILLRAPIATSVLKASPQSVGLKGMPIRGKRSTPAPTVPAKRRKTELSPSSSKVPATRSPIILSGSPQLVFKLPQSPNQLLVVPQAANQPVIRLPESQVKLHSSPIPISNKTTAIATSPAVIQHQTAGADPEIPSNQIPKPEGMSILKRRPPETEVDARSLIEQCPRHSVEVSICWLLRKFPLIHSRAGEESFKQSFPYCAVTYTQFNQWPLAKRRANELLRANDVWRVAGQIHPSSGWKKLDVIKFARLRGFTPSIGKIDPSIHIPEPPIIEDRATLPDTDQISRILEALQGDEEDIDVTSVEEDEPRRNVRPTTQSKKCGKKKIFMTLQGQLEDAKIVEEWVERVSIYLEPEEIEPDVMFPAALRVLVSTFHSFAEDLIRRAYSSSYLRHNSSEPRNVVSGDVQLALYTRKEFDIFTKQGFGTKCKVEPPPEMKEPPEKKS</sequence>
<dbReference type="EMBL" id="GBHO01021268">
    <property type="protein sequence ID" value="JAG22336.1"/>
    <property type="molecule type" value="Transcribed_RNA"/>
</dbReference>
<evidence type="ECO:0000256" key="2">
    <source>
        <dbReference type="PROSITE-ProRule" id="PRU00376"/>
    </source>
</evidence>
<comment type="subcellular location">
    <subcellularLocation>
        <location evidence="2">Nucleus</location>
    </subcellularLocation>
</comment>
<feature type="region of interest" description="Disordered" evidence="3">
    <location>
        <begin position="974"/>
        <end position="1013"/>
    </location>
</feature>
<dbReference type="InterPro" id="IPR005033">
    <property type="entry name" value="YEATS"/>
</dbReference>
<dbReference type="InterPro" id="IPR038704">
    <property type="entry name" value="YEAST_sf"/>
</dbReference>
<name>A0A0A9XNM3_LYGHE</name>
<proteinExistence type="predicted"/>
<dbReference type="InterPro" id="IPR055129">
    <property type="entry name" value="YEATS_dom"/>
</dbReference>
<reference evidence="6" key="1">
    <citation type="journal article" date="2014" name="PLoS ONE">
        <title>Transcriptome-Based Identification of ABC Transporters in the Western Tarnished Plant Bug Lygus hesperus.</title>
        <authorList>
            <person name="Hull J.J."/>
            <person name="Chaney K."/>
            <person name="Geib S.M."/>
            <person name="Fabrick J.A."/>
            <person name="Brent C.S."/>
            <person name="Walsh D."/>
            <person name="Lavine L.C."/>
        </authorList>
    </citation>
    <scope>NUCLEOTIDE SEQUENCE</scope>
</reference>
<evidence type="ECO:0000256" key="1">
    <source>
        <dbReference type="ARBA" id="ARBA00023242"/>
    </source>
</evidence>
<dbReference type="GO" id="GO:0006355">
    <property type="term" value="P:regulation of DNA-templated transcription"/>
    <property type="evidence" value="ECO:0007669"/>
    <property type="project" value="InterPro"/>
</dbReference>
<keyword evidence="1 2" id="KW-0539">Nucleus</keyword>
<reference evidence="6" key="2">
    <citation type="submission" date="2014-07" db="EMBL/GenBank/DDBJ databases">
        <authorList>
            <person name="Hull J."/>
        </authorList>
    </citation>
    <scope>NUCLEOTIDE SEQUENCE</scope>
</reference>